<dbReference type="PROSITE" id="PS00284">
    <property type="entry name" value="SERPIN"/>
    <property type="match status" value="1"/>
</dbReference>
<name>A0AAD7SWP2_9TELE</name>
<evidence type="ECO:0000256" key="1">
    <source>
        <dbReference type="RuleBase" id="RU000411"/>
    </source>
</evidence>
<keyword evidence="5" id="KW-1185">Reference proteome</keyword>
<dbReference type="AlphaFoldDB" id="A0AAD7SWP2"/>
<dbReference type="SUPFAM" id="SSF56574">
    <property type="entry name" value="Serpins"/>
    <property type="match status" value="1"/>
</dbReference>
<dbReference type="SMART" id="SM00093">
    <property type="entry name" value="SERPIN"/>
    <property type="match status" value="1"/>
</dbReference>
<organism evidence="4 5">
    <name type="scientific">Aldrovandia affinis</name>
    <dbReference type="NCBI Taxonomy" id="143900"/>
    <lineage>
        <taxon>Eukaryota</taxon>
        <taxon>Metazoa</taxon>
        <taxon>Chordata</taxon>
        <taxon>Craniata</taxon>
        <taxon>Vertebrata</taxon>
        <taxon>Euteleostomi</taxon>
        <taxon>Actinopterygii</taxon>
        <taxon>Neopterygii</taxon>
        <taxon>Teleostei</taxon>
        <taxon>Notacanthiformes</taxon>
        <taxon>Halosauridae</taxon>
        <taxon>Aldrovandia</taxon>
    </lineage>
</organism>
<dbReference type="InterPro" id="IPR042178">
    <property type="entry name" value="Serpin_sf_1"/>
</dbReference>
<dbReference type="GO" id="GO:0005615">
    <property type="term" value="C:extracellular space"/>
    <property type="evidence" value="ECO:0007669"/>
    <property type="project" value="InterPro"/>
</dbReference>
<evidence type="ECO:0000313" key="5">
    <source>
        <dbReference type="Proteomes" id="UP001221898"/>
    </source>
</evidence>
<accession>A0AAD7SWP2</accession>
<dbReference type="InterPro" id="IPR023796">
    <property type="entry name" value="Serpin_dom"/>
</dbReference>
<comment type="caution">
    <text evidence="4">The sequence shown here is derived from an EMBL/GenBank/DDBJ whole genome shotgun (WGS) entry which is preliminary data.</text>
</comment>
<gene>
    <name evidence="4" type="ORF">AAFF_G00201430</name>
</gene>
<dbReference type="EMBL" id="JAINUG010000027">
    <property type="protein sequence ID" value="KAJ8410162.1"/>
    <property type="molecule type" value="Genomic_DNA"/>
</dbReference>
<dbReference type="InterPro" id="IPR042185">
    <property type="entry name" value="Serpin_sf_2"/>
</dbReference>
<reference evidence="4" key="1">
    <citation type="journal article" date="2023" name="Science">
        <title>Genome structures resolve the early diversification of teleost fishes.</title>
        <authorList>
            <person name="Parey E."/>
            <person name="Louis A."/>
            <person name="Montfort J."/>
            <person name="Bouchez O."/>
            <person name="Roques C."/>
            <person name="Iampietro C."/>
            <person name="Lluch J."/>
            <person name="Castinel A."/>
            <person name="Donnadieu C."/>
            <person name="Desvignes T."/>
            <person name="Floi Bucao C."/>
            <person name="Jouanno E."/>
            <person name="Wen M."/>
            <person name="Mejri S."/>
            <person name="Dirks R."/>
            <person name="Jansen H."/>
            <person name="Henkel C."/>
            <person name="Chen W.J."/>
            <person name="Zahm M."/>
            <person name="Cabau C."/>
            <person name="Klopp C."/>
            <person name="Thompson A.W."/>
            <person name="Robinson-Rechavi M."/>
            <person name="Braasch I."/>
            <person name="Lecointre G."/>
            <person name="Bobe J."/>
            <person name="Postlethwait J.H."/>
            <person name="Berthelot C."/>
            <person name="Roest Crollius H."/>
            <person name="Guiguen Y."/>
        </authorList>
    </citation>
    <scope>NUCLEOTIDE SEQUENCE</scope>
    <source>
        <strain evidence="4">NC1722</strain>
    </source>
</reference>
<dbReference type="InterPro" id="IPR036186">
    <property type="entry name" value="Serpin_sf"/>
</dbReference>
<dbReference type="PANTHER" id="PTHR11461">
    <property type="entry name" value="SERINE PROTEASE INHIBITOR, SERPIN"/>
    <property type="match status" value="1"/>
</dbReference>
<sequence>MVAGLLFSACLTCAGVPRRANRTSDLSDLHGDLAFSLYCGLAAGRTDENVLFSPFAVSSALAFLSEGAGSLTRTEILSALGTGTEEEVRSAHAAQRDLAESLAGQEEELHLATGSSLHIEKTFGLSPEFQNHSKGHRNGAVRTTDFSNPRRAQEDINSFIEKETRGNITDFLQSLNSSAKSVLANYMYFKGRWAQPFKRRHTVNWRFQVNSSLAVEVPMMFRGDTEELRMLYDTNCSSTVVQLPYAGPLAMLLLLPKGEVDQLRPDGCLSFTRMKFWLTNLKPGRAEIRLPRFVLRQSYPLRSILEPSGIRTLFTDSVDLSGFSPHRKMGLQALHEAVLEVDETESENHGGKGATLDFSEPQRIIFDRPFMLVIYHEPTGTILLIGKITNPALN</sequence>
<dbReference type="GO" id="GO:0004867">
    <property type="term" value="F:serine-type endopeptidase inhibitor activity"/>
    <property type="evidence" value="ECO:0007669"/>
    <property type="project" value="InterPro"/>
</dbReference>
<evidence type="ECO:0000256" key="2">
    <source>
        <dbReference type="SAM" id="SignalP"/>
    </source>
</evidence>
<dbReference type="Proteomes" id="UP001221898">
    <property type="component" value="Unassembled WGS sequence"/>
</dbReference>
<feature type="chain" id="PRO_5042217522" description="Serpin domain-containing protein" evidence="2">
    <location>
        <begin position="16"/>
        <end position="394"/>
    </location>
</feature>
<evidence type="ECO:0000259" key="3">
    <source>
        <dbReference type="SMART" id="SM00093"/>
    </source>
</evidence>
<comment type="similarity">
    <text evidence="1">Belongs to the serpin family.</text>
</comment>
<proteinExistence type="inferred from homology"/>
<dbReference type="InterPro" id="IPR023795">
    <property type="entry name" value="Serpin_CS"/>
</dbReference>
<evidence type="ECO:0000313" key="4">
    <source>
        <dbReference type="EMBL" id="KAJ8410162.1"/>
    </source>
</evidence>
<dbReference type="Gene3D" id="2.30.39.10">
    <property type="entry name" value="Alpha-1-antitrypsin, domain 1"/>
    <property type="match status" value="1"/>
</dbReference>
<dbReference type="Gene3D" id="3.30.497.10">
    <property type="entry name" value="Antithrombin, subunit I, domain 2"/>
    <property type="match status" value="1"/>
</dbReference>
<dbReference type="InterPro" id="IPR000215">
    <property type="entry name" value="Serpin_fam"/>
</dbReference>
<dbReference type="PANTHER" id="PTHR11461:SF372">
    <property type="entry name" value="ACCESSORY GLAND PROTEIN ACP76A-RELATED"/>
    <property type="match status" value="1"/>
</dbReference>
<keyword evidence="2" id="KW-0732">Signal</keyword>
<protein>
    <recommendedName>
        <fullName evidence="3">Serpin domain-containing protein</fullName>
    </recommendedName>
</protein>
<dbReference type="Pfam" id="PF00079">
    <property type="entry name" value="Serpin"/>
    <property type="match status" value="1"/>
</dbReference>
<feature type="signal peptide" evidence="2">
    <location>
        <begin position="1"/>
        <end position="15"/>
    </location>
</feature>
<feature type="domain" description="Serpin" evidence="3">
    <location>
        <begin position="35"/>
        <end position="391"/>
    </location>
</feature>